<gene>
    <name evidence="2" type="ORF">C9194_24140</name>
    <name evidence="1" type="ORF">DIV22_13570</name>
</gene>
<reference evidence="2 4" key="2">
    <citation type="submission" date="2018-12" db="EMBL/GenBank/DDBJ databases">
        <title>Food and Water Safety Consortium.</title>
        <authorList>
            <person name="Tyson S."/>
            <person name="Peterson C.-L."/>
            <person name="Olson A."/>
            <person name="Tyler S."/>
            <person name="Cabral J."/>
            <person name="Lynch T."/>
            <person name="Knox N."/>
            <person name="Van Domselaar G."/>
            <person name="Graham M."/>
        </authorList>
    </citation>
    <scope>NUCLEOTIDE SEQUENCE [LARGE SCALE GENOMIC DNA]</scope>
    <source>
        <strain evidence="2 4">FWSEC0419</strain>
    </source>
</reference>
<protein>
    <recommendedName>
        <fullName evidence="5">RiboL-PSP-HEPN domain-containing protein</fullName>
    </recommendedName>
</protein>
<dbReference type="EMBL" id="RROO01000075">
    <property type="protein sequence ID" value="TJF60308.1"/>
    <property type="molecule type" value="Genomic_DNA"/>
</dbReference>
<dbReference type="EMBL" id="QFSS01000066">
    <property type="protein sequence ID" value="PZZ68043.1"/>
    <property type="molecule type" value="Genomic_DNA"/>
</dbReference>
<sequence length="157" mass="17882">MDIDTLGGQELRDKIFAGLKIYEGKPFIERFGLFMGKAQLLEFGLKKILVSFPGYNLDEEKLERLTLGQTRVELKKLGLRTDYNAYLKSFKDQRNTMAHEFLANFAVTQQLLDGAALIRTFERELDHACYAVEQLIILFDFINGAGDVTAWLEPTAP</sequence>
<reference evidence="1 3" key="1">
    <citation type="submission" date="2018-05" db="EMBL/GenBank/DDBJ databases">
        <title>Genomic sequencing of EHEC O26 New European Clone.</title>
        <authorList>
            <person name="Karnisova L."/>
            <person name="Nunvar J."/>
            <person name="Marejkova M."/>
            <person name="Mellmann A."/>
            <person name="Drevinek P."/>
            <person name="Blahova K."/>
            <person name="Bielaszewska M."/>
        </authorList>
    </citation>
    <scope>NUCLEOTIDE SEQUENCE [LARGE SCALE GENOMIC DNA]</scope>
    <source>
        <strain evidence="1 3">14-391</strain>
    </source>
</reference>
<proteinExistence type="predicted"/>
<evidence type="ECO:0000313" key="3">
    <source>
        <dbReference type="Proteomes" id="UP000248865"/>
    </source>
</evidence>
<evidence type="ECO:0000313" key="2">
    <source>
        <dbReference type="EMBL" id="TJF60308.1"/>
    </source>
</evidence>
<evidence type="ECO:0008006" key="5">
    <source>
        <dbReference type="Google" id="ProtNLM"/>
    </source>
</evidence>
<dbReference type="RefSeq" id="WP_000350517.1">
    <property type="nucleotide sequence ID" value="NZ_AP018808.1"/>
</dbReference>
<organism evidence="1 3">
    <name type="scientific">Escherichia coli</name>
    <dbReference type="NCBI Taxonomy" id="562"/>
    <lineage>
        <taxon>Bacteria</taxon>
        <taxon>Pseudomonadati</taxon>
        <taxon>Pseudomonadota</taxon>
        <taxon>Gammaproteobacteria</taxon>
        <taxon>Enterobacterales</taxon>
        <taxon>Enterobacteriaceae</taxon>
        <taxon>Escherichia</taxon>
    </lineage>
</organism>
<name>A0A0F3VVH0_ECOLX</name>
<comment type="caution">
    <text evidence="1">The sequence shown here is derived from an EMBL/GenBank/DDBJ whole genome shotgun (WGS) entry which is preliminary data.</text>
</comment>
<evidence type="ECO:0000313" key="4">
    <source>
        <dbReference type="Proteomes" id="UP000305093"/>
    </source>
</evidence>
<accession>A0A0F3VVH0</accession>
<dbReference type="AlphaFoldDB" id="A0A0F3VVH0"/>
<dbReference type="Proteomes" id="UP000248865">
    <property type="component" value="Unassembled WGS sequence"/>
</dbReference>
<evidence type="ECO:0000313" key="1">
    <source>
        <dbReference type="EMBL" id="PZZ68043.1"/>
    </source>
</evidence>
<dbReference type="Proteomes" id="UP000305093">
    <property type="component" value="Unassembled WGS sequence"/>
</dbReference>